<sequence>MKNLRKLSKRELKTVQGGIPMCLAGYFWCTFEKKCIPVGSPCGLIID</sequence>
<organism evidence="1 2">
    <name type="scientific">Chryseobacterium gleum</name>
    <name type="common">Flavobacterium gleum</name>
    <dbReference type="NCBI Taxonomy" id="250"/>
    <lineage>
        <taxon>Bacteria</taxon>
        <taxon>Pseudomonadati</taxon>
        <taxon>Bacteroidota</taxon>
        <taxon>Flavobacteriia</taxon>
        <taxon>Flavobacteriales</taxon>
        <taxon>Weeksellaceae</taxon>
        <taxon>Chryseobacterium group</taxon>
        <taxon>Chryseobacterium</taxon>
    </lineage>
</organism>
<dbReference type="RefSeq" id="WP_002977967.1">
    <property type="nucleotide sequence ID" value="NZ_CP068486.1"/>
</dbReference>
<dbReference type="InterPro" id="IPR058074">
    <property type="entry name" value="Bacteriocin-like"/>
</dbReference>
<dbReference type="AlphaFoldDB" id="A0A448B0V7"/>
<evidence type="ECO:0000313" key="2">
    <source>
        <dbReference type="Proteomes" id="UP000279227"/>
    </source>
</evidence>
<proteinExistence type="predicted"/>
<evidence type="ECO:0000313" key="1">
    <source>
        <dbReference type="EMBL" id="VEE06495.1"/>
    </source>
</evidence>
<name>A0A448B0V7_CHRGE</name>
<protein>
    <submittedName>
        <fullName evidence="1">Uncharacterized protein</fullName>
    </submittedName>
</protein>
<gene>
    <name evidence="1" type="ORF">NCTC11432_01673</name>
</gene>
<reference evidence="1 2" key="1">
    <citation type="submission" date="2018-12" db="EMBL/GenBank/DDBJ databases">
        <authorList>
            <consortium name="Pathogen Informatics"/>
        </authorList>
    </citation>
    <scope>NUCLEOTIDE SEQUENCE [LARGE SCALE GENOMIC DNA]</scope>
    <source>
        <strain evidence="1 2">NCTC11432</strain>
    </source>
</reference>
<accession>A0A448B0V7</accession>
<dbReference type="Proteomes" id="UP000279227">
    <property type="component" value="Chromosome"/>
</dbReference>
<dbReference type="EMBL" id="LR134289">
    <property type="protein sequence ID" value="VEE06495.1"/>
    <property type="molecule type" value="Genomic_DNA"/>
</dbReference>
<dbReference type="KEGG" id="cgle:NCTC11432_01673"/>
<dbReference type="NCBIfam" id="NF047798">
    <property type="entry name" value="leader_Chryseo"/>
    <property type="match status" value="1"/>
</dbReference>
<dbReference type="GeneID" id="93021198"/>